<feature type="transmembrane region" description="Helical" evidence="1">
    <location>
        <begin position="92"/>
        <end position="110"/>
    </location>
</feature>
<evidence type="ECO:0000313" key="2">
    <source>
        <dbReference type="EMBL" id="HJD34444.1"/>
    </source>
</evidence>
<accession>A0A9D2R2Z1</accession>
<reference evidence="2" key="2">
    <citation type="submission" date="2021-04" db="EMBL/GenBank/DDBJ databases">
        <authorList>
            <person name="Gilroy R."/>
        </authorList>
    </citation>
    <scope>NUCLEOTIDE SEQUENCE</scope>
    <source>
        <strain evidence="2">ChiGjej3B3-11674</strain>
    </source>
</reference>
<sequence length="117" mass="13157">MGDMNSVWGFIGVIVFACGIYAVYSYIKMKTGGEINASILLGKDFVYKKCKDKDAYIKKAGPALLIFGFTALAYGVLDIIHCYVYPMQAVDTAAMIVFFIVLVWFAVYTARLRNKYY</sequence>
<gene>
    <name evidence="2" type="ORF">H9911_07905</name>
</gene>
<dbReference type="EMBL" id="DWUV01000145">
    <property type="protein sequence ID" value="HJD34444.1"/>
    <property type="molecule type" value="Genomic_DNA"/>
</dbReference>
<organism evidence="2 3">
    <name type="scientific">Candidatus Mediterraneibacter tabaqchaliae</name>
    <dbReference type="NCBI Taxonomy" id="2838689"/>
    <lineage>
        <taxon>Bacteria</taxon>
        <taxon>Bacillati</taxon>
        <taxon>Bacillota</taxon>
        <taxon>Clostridia</taxon>
        <taxon>Lachnospirales</taxon>
        <taxon>Lachnospiraceae</taxon>
        <taxon>Mediterraneibacter</taxon>
    </lineage>
</organism>
<keyword evidence="1" id="KW-1133">Transmembrane helix</keyword>
<proteinExistence type="predicted"/>
<comment type="caution">
    <text evidence="2">The sequence shown here is derived from an EMBL/GenBank/DDBJ whole genome shotgun (WGS) entry which is preliminary data.</text>
</comment>
<feature type="transmembrane region" description="Helical" evidence="1">
    <location>
        <begin position="6"/>
        <end position="27"/>
    </location>
</feature>
<dbReference type="AlphaFoldDB" id="A0A9D2R2Z1"/>
<dbReference type="Proteomes" id="UP000823897">
    <property type="component" value="Unassembled WGS sequence"/>
</dbReference>
<reference evidence="2" key="1">
    <citation type="journal article" date="2021" name="PeerJ">
        <title>Extensive microbial diversity within the chicken gut microbiome revealed by metagenomics and culture.</title>
        <authorList>
            <person name="Gilroy R."/>
            <person name="Ravi A."/>
            <person name="Getino M."/>
            <person name="Pursley I."/>
            <person name="Horton D.L."/>
            <person name="Alikhan N.F."/>
            <person name="Baker D."/>
            <person name="Gharbi K."/>
            <person name="Hall N."/>
            <person name="Watson M."/>
            <person name="Adriaenssens E.M."/>
            <person name="Foster-Nyarko E."/>
            <person name="Jarju S."/>
            <person name="Secka A."/>
            <person name="Antonio M."/>
            <person name="Oren A."/>
            <person name="Chaudhuri R.R."/>
            <person name="La Ragione R."/>
            <person name="Hildebrand F."/>
            <person name="Pallen M.J."/>
        </authorList>
    </citation>
    <scope>NUCLEOTIDE SEQUENCE</scope>
    <source>
        <strain evidence="2">ChiGjej3B3-11674</strain>
    </source>
</reference>
<evidence type="ECO:0000256" key="1">
    <source>
        <dbReference type="SAM" id="Phobius"/>
    </source>
</evidence>
<keyword evidence="1" id="KW-0812">Transmembrane</keyword>
<evidence type="ECO:0000313" key="3">
    <source>
        <dbReference type="Proteomes" id="UP000823897"/>
    </source>
</evidence>
<keyword evidence="1" id="KW-0472">Membrane</keyword>
<protein>
    <submittedName>
        <fullName evidence="2">Uncharacterized protein</fullName>
    </submittedName>
</protein>
<name>A0A9D2R2Z1_9FIRM</name>
<feature type="transmembrane region" description="Helical" evidence="1">
    <location>
        <begin position="63"/>
        <end position="86"/>
    </location>
</feature>